<evidence type="ECO:0000313" key="1">
    <source>
        <dbReference type="EMBL" id="MBL0390158.1"/>
    </source>
</evidence>
<comment type="caution">
    <text evidence="1">The sequence shown here is derived from an EMBL/GenBank/DDBJ whole genome shotgun (WGS) entry which is preliminary data.</text>
</comment>
<dbReference type="RefSeq" id="WP_201672730.1">
    <property type="nucleotide sequence ID" value="NZ_JAEQNE010000001.1"/>
</dbReference>
<protein>
    <submittedName>
        <fullName evidence="1">Uncharacterized protein</fullName>
    </submittedName>
</protein>
<dbReference type="EMBL" id="JAEQNE010000001">
    <property type="protein sequence ID" value="MBL0390158.1"/>
    <property type="molecule type" value="Genomic_DNA"/>
</dbReference>
<organism evidence="1 2">
    <name type="scientific">Ramlibacter monticola</name>
    <dbReference type="NCBI Taxonomy" id="1926872"/>
    <lineage>
        <taxon>Bacteria</taxon>
        <taxon>Pseudomonadati</taxon>
        <taxon>Pseudomonadota</taxon>
        <taxon>Betaproteobacteria</taxon>
        <taxon>Burkholderiales</taxon>
        <taxon>Comamonadaceae</taxon>
        <taxon>Ramlibacter</taxon>
    </lineage>
</organism>
<proteinExistence type="predicted"/>
<dbReference type="Proteomes" id="UP000599109">
    <property type="component" value="Unassembled WGS sequence"/>
</dbReference>
<evidence type="ECO:0000313" key="2">
    <source>
        <dbReference type="Proteomes" id="UP000599109"/>
    </source>
</evidence>
<keyword evidence="2" id="KW-1185">Reference proteome</keyword>
<gene>
    <name evidence="1" type="ORF">JJ685_03280</name>
</gene>
<sequence>MRALRSTPRDIPIPFILSHQLLDEILQNHRIKSNDLAGIDKLFGGADGYYWYHTLRHMCPKKDVIVWRNEEAMRAAVQNQENESAAEDEVKPQVLRDAHLAAMARLLAVRG</sequence>
<reference evidence="1 2" key="1">
    <citation type="journal article" date="2017" name="Int. J. Syst. Evol. Microbiol.">
        <title>Ramlibacter monticola sp. nov., isolated from forest soil.</title>
        <authorList>
            <person name="Chaudhary D.K."/>
            <person name="Kim J."/>
        </authorList>
    </citation>
    <scope>NUCLEOTIDE SEQUENCE [LARGE SCALE GENOMIC DNA]</scope>
    <source>
        <strain evidence="1 2">KACC 19175</strain>
    </source>
</reference>
<dbReference type="AlphaFoldDB" id="A0A936YU66"/>
<name>A0A936YU66_9BURK</name>
<accession>A0A936YU66</accession>